<gene>
    <name evidence="2" type="ORF">HLH27_10900</name>
</gene>
<evidence type="ECO:0000313" key="3">
    <source>
        <dbReference type="Proteomes" id="UP000540556"/>
    </source>
</evidence>
<reference evidence="2 3" key="1">
    <citation type="submission" date="2020-04" db="EMBL/GenBank/DDBJ databases">
        <title>Description of novel Gluconacetobacter.</title>
        <authorList>
            <person name="Sombolestani A."/>
        </authorList>
    </citation>
    <scope>NUCLEOTIDE SEQUENCE [LARGE SCALE GENOMIC DNA]</scope>
    <source>
        <strain evidence="2 3">LMG 27800</strain>
    </source>
</reference>
<dbReference type="PANTHER" id="PTHR38593">
    <property type="entry name" value="BLR2558 PROTEIN"/>
    <property type="match status" value="1"/>
</dbReference>
<organism evidence="2 3">
    <name type="scientific">Gluconacetobacter takamatsuzukensis</name>
    <dbReference type="NCBI Taxonomy" id="1286190"/>
    <lineage>
        <taxon>Bacteria</taxon>
        <taxon>Pseudomonadati</taxon>
        <taxon>Pseudomonadota</taxon>
        <taxon>Alphaproteobacteria</taxon>
        <taxon>Acetobacterales</taxon>
        <taxon>Acetobacteraceae</taxon>
        <taxon>Gluconacetobacter</taxon>
    </lineage>
</organism>
<protein>
    <submittedName>
        <fullName evidence="2">DUF4142 domain-containing protein</fullName>
    </submittedName>
</protein>
<dbReference type="PANTHER" id="PTHR38593:SF1">
    <property type="entry name" value="BLR2558 PROTEIN"/>
    <property type="match status" value="1"/>
</dbReference>
<evidence type="ECO:0000313" key="2">
    <source>
        <dbReference type="EMBL" id="MBB2205523.1"/>
    </source>
</evidence>
<comment type="caution">
    <text evidence="2">The sequence shown here is derived from an EMBL/GenBank/DDBJ whole genome shotgun (WGS) entry which is preliminary data.</text>
</comment>
<dbReference type="InterPro" id="IPR025419">
    <property type="entry name" value="DUF4142"/>
</dbReference>
<feature type="domain" description="DUF4142" evidence="1">
    <location>
        <begin position="36"/>
        <end position="173"/>
    </location>
</feature>
<sequence length="178" mass="18981">MAGAAILIALAGGGPAQAQSAAERSGVNSLLGVSPSTDDFVRTAALSDMFEIQSARLALSNSTDAAVRTFAQRMLKDHQATTAQLKAAIAGRSGIAAPPTELDQSHETKLDQLRTLKGLGFDRTYRTQQIAAHEDAVSLFTRYGEGKEDQALRDFATHALPTLNDHLRMARALPITHD</sequence>
<dbReference type="EMBL" id="JABEQK010000007">
    <property type="protein sequence ID" value="MBB2205523.1"/>
    <property type="molecule type" value="Genomic_DNA"/>
</dbReference>
<dbReference type="Proteomes" id="UP000540556">
    <property type="component" value="Unassembled WGS sequence"/>
</dbReference>
<accession>A0A7W4PPR6</accession>
<name>A0A7W4PPR6_9PROT</name>
<dbReference type="AlphaFoldDB" id="A0A7W4PPR6"/>
<proteinExistence type="predicted"/>
<dbReference type="InterPro" id="IPR012347">
    <property type="entry name" value="Ferritin-like"/>
</dbReference>
<evidence type="ECO:0000259" key="1">
    <source>
        <dbReference type="Pfam" id="PF13628"/>
    </source>
</evidence>
<dbReference type="Pfam" id="PF13628">
    <property type="entry name" value="DUF4142"/>
    <property type="match status" value="1"/>
</dbReference>
<keyword evidence="3" id="KW-1185">Reference proteome</keyword>
<dbReference type="Gene3D" id="1.20.1260.10">
    <property type="match status" value="1"/>
</dbReference>